<dbReference type="EMBL" id="CAKLDM010000001">
    <property type="protein sequence ID" value="CAH0536006.1"/>
    <property type="molecule type" value="Genomic_DNA"/>
</dbReference>
<evidence type="ECO:0000256" key="6">
    <source>
        <dbReference type="ARBA" id="ARBA00023136"/>
    </source>
</evidence>
<feature type="transmembrane region" description="Helical" evidence="7">
    <location>
        <begin position="120"/>
        <end position="141"/>
    </location>
</feature>
<dbReference type="NCBIfam" id="TIGR01401">
    <property type="entry name" value="fliR_like_III"/>
    <property type="match status" value="1"/>
</dbReference>
<keyword evidence="6 7" id="KW-0472">Membrane</keyword>
<comment type="subcellular location">
    <subcellularLocation>
        <location evidence="1 7">Cell membrane</location>
        <topology evidence="1 7">Multi-pass membrane protein</topology>
    </subcellularLocation>
</comment>
<gene>
    <name evidence="8" type="ORF">VMF7928_00102</name>
</gene>
<keyword evidence="5 7" id="KW-1133">Transmembrane helix</keyword>
<comment type="caution">
    <text evidence="8">The sequence shown here is derived from an EMBL/GenBank/DDBJ whole genome shotgun (WGS) entry which is preliminary data.</text>
</comment>
<evidence type="ECO:0000313" key="8">
    <source>
        <dbReference type="EMBL" id="CAH0536006.1"/>
    </source>
</evidence>
<keyword evidence="3 7" id="KW-1003">Cell membrane</keyword>
<evidence type="ECO:0008006" key="10">
    <source>
        <dbReference type="Google" id="ProtNLM"/>
    </source>
</evidence>
<dbReference type="InterPro" id="IPR006304">
    <property type="entry name" value="T3SS_SpaR/YscT"/>
</dbReference>
<reference evidence="8" key="1">
    <citation type="submission" date="2021-11" db="EMBL/GenBank/DDBJ databases">
        <authorList>
            <person name="Rodrigo-Torres L."/>
            <person name="Arahal R. D."/>
            <person name="Lucena T."/>
        </authorList>
    </citation>
    <scope>NUCLEOTIDE SEQUENCE</scope>
    <source>
        <strain evidence="8">CECT 7928</strain>
    </source>
</reference>
<evidence type="ECO:0000256" key="7">
    <source>
        <dbReference type="RuleBase" id="RU362072"/>
    </source>
</evidence>
<feature type="transmembrane region" description="Helical" evidence="7">
    <location>
        <begin position="177"/>
        <end position="200"/>
    </location>
</feature>
<dbReference type="PANTHER" id="PTHR30065">
    <property type="entry name" value="FLAGELLAR BIOSYNTHETIC PROTEIN FLIR"/>
    <property type="match status" value="1"/>
</dbReference>
<organism evidence="8 9">
    <name type="scientific">Vibrio marisflavi CECT 7928</name>
    <dbReference type="NCBI Taxonomy" id="634439"/>
    <lineage>
        <taxon>Bacteria</taxon>
        <taxon>Pseudomonadati</taxon>
        <taxon>Pseudomonadota</taxon>
        <taxon>Gammaproteobacteria</taxon>
        <taxon>Vibrionales</taxon>
        <taxon>Vibrionaceae</taxon>
        <taxon>Vibrio</taxon>
    </lineage>
</organism>
<protein>
    <recommendedName>
        <fullName evidence="10">EscT/YscT/HrcT family type III secretion system export apparatus protein</fullName>
    </recommendedName>
</protein>
<sequence length="260" mass="28935">MSDLMVWVSTLAICVLRPLGVMLLLPLFSQKSLGGVLIRNALVILIALPLLPVYRDLPLLSSPEMLPFTELMLRELFIGICIGFSAAIPFWAIDVAGFVIDTMRGASMSTVYNPLLGTQASVFGILFSQVLTVLFLVTGGFNKLLNGIYNSYNSLPMGKEIVFSKGFLNFLSHEWHLMFELAISFALPAMVIMLMVDLALGLINRSAQQLNVFFLSMPIKSAMAILLILLSLNFSFGHFLQRMNLFEYQIQNLLVEMRGD</sequence>
<accession>A0ABN8DYK6</accession>
<dbReference type="Pfam" id="PF01311">
    <property type="entry name" value="Bac_export_1"/>
    <property type="match status" value="1"/>
</dbReference>
<keyword evidence="4 7" id="KW-0812">Transmembrane</keyword>
<name>A0ABN8DYK6_9VIBR</name>
<feature type="transmembrane region" description="Helical" evidence="7">
    <location>
        <begin position="212"/>
        <end position="236"/>
    </location>
</feature>
<dbReference type="InterPro" id="IPR002010">
    <property type="entry name" value="T3SS_IM_R"/>
</dbReference>
<dbReference type="PANTHER" id="PTHR30065:SF7">
    <property type="entry name" value="SECRETION SYSTEM APPARATUS PROTEIN SSAT"/>
    <property type="match status" value="1"/>
</dbReference>
<dbReference type="Proteomes" id="UP000838748">
    <property type="component" value="Unassembled WGS sequence"/>
</dbReference>
<dbReference type="PRINTS" id="PR00953">
    <property type="entry name" value="TYPE3IMRPROT"/>
</dbReference>
<proteinExistence type="inferred from homology"/>
<evidence type="ECO:0000256" key="1">
    <source>
        <dbReference type="ARBA" id="ARBA00004651"/>
    </source>
</evidence>
<feature type="transmembrane region" description="Helical" evidence="7">
    <location>
        <begin position="77"/>
        <end position="100"/>
    </location>
</feature>
<evidence type="ECO:0000256" key="5">
    <source>
        <dbReference type="ARBA" id="ARBA00022989"/>
    </source>
</evidence>
<keyword evidence="9" id="KW-1185">Reference proteome</keyword>
<feature type="transmembrane region" description="Helical" evidence="7">
    <location>
        <begin position="6"/>
        <end position="25"/>
    </location>
</feature>
<evidence type="ECO:0000313" key="9">
    <source>
        <dbReference type="Proteomes" id="UP000838748"/>
    </source>
</evidence>
<evidence type="ECO:0000256" key="2">
    <source>
        <dbReference type="ARBA" id="ARBA00009772"/>
    </source>
</evidence>
<comment type="similarity">
    <text evidence="2 7">Belongs to the FliR/MopE/SpaR family.</text>
</comment>
<feature type="transmembrane region" description="Helical" evidence="7">
    <location>
        <begin position="37"/>
        <end position="57"/>
    </location>
</feature>
<dbReference type="RefSeq" id="WP_237359517.1">
    <property type="nucleotide sequence ID" value="NZ_CAKLDM010000001.1"/>
</dbReference>
<evidence type="ECO:0000256" key="3">
    <source>
        <dbReference type="ARBA" id="ARBA00022475"/>
    </source>
</evidence>
<evidence type="ECO:0000256" key="4">
    <source>
        <dbReference type="ARBA" id="ARBA00022692"/>
    </source>
</evidence>